<dbReference type="PROSITE" id="PS50889">
    <property type="entry name" value="S4"/>
    <property type="match status" value="1"/>
</dbReference>
<dbReference type="GO" id="GO:0120159">
    <property type="term" value="F:rRNA pseudouridine synthase activity"/>
    <property type="evidence" value="ECO:0007669"/>
    <property type="project" value="UniProtKB-ARBA"/>
</dbReference>
<evidence type="ECO:0000313" key="7">
    <source>
        <dbReference type="EMBL" id="RVT65671.1"/>
    </source>
</evidence>
<evidence type="ECO:0000256" key="2">
    <source>
        <dbReference type="ARBA" id="ARBA00022884"/>
    </source>
</evidence>
<dbReference type="InterPro" id="IPR036986">
    <property type="entry name" value="S4_RNA-bd_sf"/>
</dbReference>
<keyword evidence="2 4" id="KW-0694">RNA-binding</keyword>
<dbReference type="InterPro" id="IPR002942">
    <property type="entry name" value="S4_RNA-bd"/>
</dbReference>
<dbReference type="AlphaFoldDB" id="A0A437KEZ1"/>
<evidence type="ECO:0000256" key="5">
    <source>
        <dbReference type="RuleBase" id="RU003887"/>
    </source>
</evidence>
<dbReference type="GO" id="GO:0000455">
    <property type="term" value="P:enzyme-directed rRNA pseudouridine synthesis"/>
    <property type="evidence" value="ECO:0007669"/>
    <property type="project" value="UniProtKB-ARBA"/>
</dbReference>
<comment type="similarity">
    <text evidence="1 5">Belongs to the pseudouridine synthase RsuA family.</text>
</comment>
<dbReference type="Gene3D" id="3.10.290.10">
    <property type="entry name" value="RNA-binding S4 domain"/>
    <property type="match status" value="1"/>
</dbReference>
<dbReference type="NCBIfam" id="TIGR00093">
    <property type="entry name" value="pseudouridine synthase"/>
    <property type="match status" value="1"/>
</dbReference>
<dbReference type="Gene3D" id="3.30.70.1560">
    <property type="entry name" value="Alpha-L RNA-binding motif"/>
    <property type="match status" value="1"/>
</dbReference>
<dbReference type="PROSITE" id="PS01149">
    <property type="entry name" value="PSI_RSU"/>
    <property type="match status" value="1"/>
</dbReference>
<evidence type="ECO:0000256" key="4">
    <source>
        <dbReference type="PROSITE-ProRule" id="PRU00182"/>
    </source>
</evidence>
<sequence length="240" mass="27183">MRIDKLLANLGFGSRKDVKSLLKSKAVKVNDEVIKDAKQQVDPENDVITLHGDVVEYKEFIYLMMNKPPGVISATEDTREETVVDLLEIEDAVFNPFPVGRLDKDTEGLLLLTNDGKLSHRLLSPKKHVPKTYFAVIKGVVTEEDIESFKKGVMLDDGYVTKPGDLVILKSGETSDIELTISEGKFHQVKRMFESVGKKVMYLKRMSMGPLELDETLELGEYRELTTEEIDMLLQYEVNE</sequence>
<dbReference type="InterPro" id="IPR000748">
    <property type="entry name" value="PsdUridine_synth_RsuA/RluB/E/F"/>
</dbReference>
<dbReference type="InterPro" id="IPR042092">
    <property type="entry name" value="PsdUridine_s_RsuA/RluB/E/F_cat"/>
</dbReference>
<dbReference type="Pfam" id="PF00849">
    <property type="entry name" value="PseudoU_synth_2"/>
    <property type="match status" value="1"/>
</dbReference>
<dbReference type="EMBL" id="RZTZ01000002">
    <property type="protein sequence ID" value="RVT65671.1"/>
    <property type="molecule type" value="Genomic_DNA"/>
</dbReference>
<dbReference type="GO" id="GO:0003723">
    <property type="term" value="F:RNA binding"/>
    <property type="evidence" value="ECO:0007669"/>
    <property type="project" value="UniProtKB-KW"/>
</dbReference>
<dbReference type="GO" id="GO:0005829">
    <property type="term" value="C:cytosol"/>
    <property type="evidence" value="ECO:0007669"/>
    <property type="project" value="UniProtKB-ARBA"/>
</dbReference>
<name>A0A437KEZ1_9BACI</name>
<dbReference type="Proteomes" id="UP000288024">
    <property type="component" value="Unassembled WGS sequence"/>
</dbReference>
<dbReference type="SUPFAM" id="SSF55174">
    <property type="entry name" value="Alpha-L RNA-binding motif"/>
    <property type="match status" value="1"/>
</dbReference>
<evidence type="ECO:0000259" key="6">
    <source>
        <dbReference type="SMART" id="SM00363"/>
    </source>
</evidence>
<dbReference type="CDD" id="cd00165">
    <property type="entry name" value="S4"/>
    <property type="match status" value="1"/>
</dbReference>
<gene>
    <name evidence="7" type="ORF">EM808_05145</name>
</gene>
<dbReference type="InterPro" id="IPR006145">
    <property type="entry name" value="PsdUridine_synth_RsuA/RluA"/>
</dbReference>
<dbReference type="Pfam" id="PF01479">
    <property type="entry name" value="S4"/>
    <property type="match status" value="1"/>
</dbReference>
<keyword evidence="8" id="KW-1185">Reference proteome</keyword>
<evidence type="ECO:0000256" key="3">
    <source>
        <dbReference type="ARBA" id="ARBA00023235"/>
    </source>
</evidence>
<protein>
    <recommendedName>
        <fullName evidence="5">Pseudouridine synthase</fullName>
        <ecNumber evidence="5">5.4.99.-</ecNumber>
    </recommendedName>
</protein>
<dbReference type="Gene3D" id="3.30.70.580">
    <property type="entry name" value="Pseudouridine synthase I, catalytic domain, N-terminal subdomain"/>
    <property type="match status" value="1"/>
</dbReference>
<dbReference type="InterPro" id="IPR020103">
    <property type="entry name" value="PsdUridine_synth_cat_dom_sf"/>
</dbReference>
<dbReference type="PANTHER" id="PTHR47683:SF4">
    <property type="entry name" value="PSEUDOURIDINE SYNTHASE"/>
    <property type="match status" value="1"/>
</dbReference>
<dbReference type="CDD" id="cd02553">
    <property type="entry name" value="PseudoU_synth_RsuA"/>
    <property type="match status" value="1"/>
</dbReference>
<evidence type="ECO:0000256" key="1">
    <source>
        <dbReference type="ARBA" id="ARBA00008348"/>
    </source>
</evidence>
<accession>A0A437KEZ1</accession>
<organism evidence="7 8">
    <name type="scientific">Niallia taxi</name>
    <dbReference type="NCBI Taxonomy" id="2499688"/>
    <lineage>
        <taxon>Bacteria</taxon>
        <taxon>Bacillati</taxon>
        <taxon>Bacillota</taxon>
        <taxon>Bacilli</taxon>
        <taxon>Bacillales</taxon>
        <taxon>Bacillaceae</taxon>
        <taxon>Niallia</taxon>
    </lineage>
</organism>
<dbReference type="InterPro" id="IPR050343">
    <property type="entry name" value="RsuA_PseudoU_synthase"/>
</dbReference>
<comment type="caution">
    <text evidence="7">The sequence shown here is derived from an EMBL/GenBank/DDBJ whole genome shotgun (WGS) entry which is preliminary data.</text>
</comment>
<dbReference type="GeneID" id="87615921"/>
<keyword evidence="3 5" id="KW-0413">Isomerase</keyword>
<reference evidence="7 8" key="1">
    <citation type="submission" date="2019-01" db="EMBL/GenBank/DDBJ databases">
        <title>Bacillus sp. M5HDSG1-1, whole genome shotgun sequence.</title>
        <authorList>
            <person name="Tuo L."/>
        </authorList>
    </citation>
    <scope>NUCLEOTIDE SEQUENCE [LARGE SCALE GENOMIC DNA]</scope>
    <source>
        <strain evidence="7 8">M5HDSG1-1</strain>
    </source>
</reference>
<dbReference type="InterPro" id="IPR020094">
    <property type="entry name" value="TruA/RsuA/RluB/E/F_N"/>
</dbReference>
<dbReference type="PANTHER" id="PTHR47683">
    <property type="entry name" value="PSEUDOURIDINE SYNTHASE FAMILY PROTEIN-RELATED"/>
    <property type="match status" value="1"/>
</dbReference>
<dbReference type="SMART" id="SM00363">
    <property type="entry name" value="S4"/>
    <property type="match status" value="1"/>
</dbReference>
<dbReference type="EC" id="5.4.99.-" evidence="5"/>
<feature type="domain" description="RNA-binding S4" evidence="6">
    <location>
        <begin position="1"/>
        <end position="60"/>
    </location>
</feature>
<dbReference type="InterPro" id="IPR018496">
    <property type="entry name" value="PsdUridine_synth_RsuA/RluB_CS"/>
</dbReference>
<dbReference type="SUPFAM" id="SSF55120">
    <property type="entry name" value="Pseudouridine synthase"/>
    <property type="match status" value="1"/>
</dbReference>
<evidence type="ECO:0000313" key="8">
    <source>
        <dbReference type="Proteomes" id="UP000288024"/>
    </source>
</evidence>
<dbReference type="RefSeq" id="WP_127737888.1">
    <property type="nucleotide sequence ID" value="NZ_CAJCKN010000024.1"/>
</dbReference>
<proteinExistence type="inferred from homology"/>
<dbReference type="FunFam" id="3.30.70.1560:FF:000001">
    <property type="entry name" value="Pseudouridine synthase"/>
    <property type="match status" value="1"/>
</dbReference>